<organism evidence="1">
    <name type="scientific">bioreactor metagenome</name>
    <dbReference type="NCBI Taxonomy" id="1076179"/>
    <lineage>
        <taxon>unclassified sequences</taxon>
        <taxon>metagenomes</taxon>
        <taxon>ecological metagenomes</taxon>
    </lineage>
</organism>
<accession>A0A645GGT4</accession>
<proteinExistence type="predicted"/>
<reference evidence="1" key="1">
    <citation type="submission" date="2019-08" db="EMBL/GenBank/DDBJ databases">
        <authorList>
            <person name="Kucharzyk K."/>
            <person name="Murdoch R.W."/>
            <person name="Higgins S."/>
            <person name="Loffler F."/>
        </authorList>
    </citation>
    <scope>NUCLEOTIDE SEQUENCE</scope>
</reference>
<dbReference type="InterPro" id="IPR011990">
    <property type="entry name" value="TPR-like_helical_dom_sf"/>
</dbReference>
<dbReference type="SUPFAM" id="SSF48452">
    <property type="entry name" value="TPR-like"/>
    <property type="match status" value="1"/>
</dbReference>
<dbReference type="Gene3D" id="1.25.40.10">
    <property type="entry name" value="Tetratricopeptide repeat domain"/>
    <property type="match status" value="1"/>
</dbReference>
<protein>
    <recommendedName>
        <fullName evidence="2">Tetratrico peptide repeat group 5 domain-containing protein</fullName>
    </recommendedName>
</protein>
<name>A0A645GGT4_9ZZZZ</name>
<gene>
    <name evidence="1" type="ORF">SDC9_172805</name>
</gene>
<dbReference type="AlphaFoldDB" id="A0A645GGT4"/>
<evidence type="ECO:0000313" key="1">
    <source>
        <dbReference type="EMBL" id="MPN25396.1"/>
    </source>
</evidence>
<evidence type="ECO:0008006" key="2">
    <source>
        <dbReference type="Google" id="ProtNLM"/>
    </source>
</evidence>
<sequence length="150" mass="17274">MKKGEYLRSLEYLNSVIELLNDKKNKAYKALVHNNLAWLYMILKDYDKADSFSKIAIDLVPREKNFQGTRGSALIEKGEVEQGINMLLTLVDFNFPNSQTLAAAMYLCLGYSKLDKKKEITKYLDFVQTNIDKLDIDAVKIWKSIKDRIG</sequence>
<comment type="caution">
    <text evidence="1">The sequence shown here is derived from an EMBL/GenBank/DDBJ whole genome shotgun (WGS) entry which is preliminary data.</text>
</comment>
<dbReference type="EMBL" id="VSSQ01074562">
    <property type="protein sequence ID" value="MPN25396.1"/>
    <property type="molecule type" value="Genomic_DNA"/>
</dbReference>